<evidence type="ECO:0000256" key="11">
    <source>
        <dbReference type="PROSITE-ProRule" id="PRU00331"/>
    </source>
</evidence>
<feature type="domain" description="Josephin" evidence="12">
    <location>
        <begin position="13"/>
        <end position="191"/>
    </location>
</feature>
<evidence type="ECO:0000256" key="10">
    <source>
        <dbReference type="ARBA" id="ARBA00077222"/>
    </source>
</evidence>
<evidence type="ECO:0000256" key="6">
    <source>
        <dbReference type="ARBA" id="ARBA00022786"/>
    </source>
</evidence>
<dbReference type="Proteomes" id="UP000078200">
    <property type="component" value="Unassembled WGS sequence"/>
</dbReference>
<protein>
    <recommendedName>
        <fullName evidence="9">Josephin-2</fullName>
        <ecNumber evidence="3">3.4.19.12</ecNumber>
    </recommendedName>
    <alternativeName>
        <fullName evidence="10">Josephin domain-containing protein 2</fullName>
    </alternativeName>
</protein>
<evidence type="ECO:0000256" key="9">
    <source>
        <dbReference type="ARBA" id="ARBA00069892"/>
    </source>
</evidence>
<dbReference type="GO" id="GO:0004843">
    <property type="term" value="F:cysteine-type deubiquitinase activity"/>
    <property type="evidence" value="ECO:0007669"/>
    <property type="project" value="UniProtKB-EC"/>
</dbReference>
<dbReference type="AlphaFoldDB" id="A0A1A9V235"/>
<evidence type="ECO:0000313" key="13">
    <source>
        <dbReference type="EnsemblMetazoa" id="GAUT023338-PA"/>
    </source>
</evidence>
<sequence length="210" mass="24241">MVLNSNKMSALNTSKIYHERQTRQLCALHTLNNLFQCKNSFTKEQLDEICTNLNPSVWLNPHRSMLGLGNYDINVIMQALQLRKCEACWFDKRKDPACIDLQAIVGLILNVPSDYKLGFITLPLHRRHWIALREIDGKFYNLDSKLQMPECLGNQEQLFNYLRQQLQTNERELFVIIENGGANDSDTSKKWLKTNKDILTPSSSMNGHVS</sequence>
<name>A0A1A9V235_GLOAU</name>
<feature type="active site" evidence="11">
    <location>
        <position position="128"/>
    </location>
</feature>
<keyword evidence="5" id="KW-0645">Protease</keyword>
<dbReference type="InterPro" id="IPR040053">
    <property type="entry name" value="JOSD1/2"/>
</dbReference>
<evidence type="ECO:0000256" key="8">
    <source>
        <dbReference type="ARBA" id="ARBA00058284"/>
    </source>
</evidence>
<evidence type="ECO:0000256" key="3">
    <source>
        <dbReference type="ARBA" id="ARBA00012759"/>
    </source>
</evidence>
<dbReference type="EC" id="3.4.19.12" evidence="3"/>
<dbReference type="PANTHER" id="PTHR13291:SF0">
    <property type="entry name" value="JOSEPHIN-LIKE PROTEIN"/>
    <property type="match status" value="1"/>
</dbReference>
<feature type="active site" evidence="11">
    <location>
        <position position="143"/>
    </location>
</feature>
<dbReference type="InterPro" id="IPR006155">
    <property type="entry name" value="Josephin"/>
</dbReference>
<keyword evidence="4" id="KW-0963">Cytoplasm</keyword>
<evidence type="ECO:0000259" key="12">
    <source>
        <dbReference type="PROSITE" id="PS50957"/>
    </source>
</evidence>
<keyword evidence="7 11" id="KW-0378">Hydrolase</keyword>
<evidence type="ECO:0000256" key="1">
    <source>
        <dbReference type="ARBA" id="ARBA00000707"/>
    </source>
</evidence>
<dbReference type="GO" id="GO:0006508">
    <property type="term" value="P:proteolysis"/>
    <property type="evidence" value="ECO:0007669"/>
    <property type="project" value="UniProtKB-KW"/>
</dbReference>
<dbReference type="VEuPathDB" id="VectorBase:GAUT023338"/>
<dbReference type="Gene3D" id="3.90.70.40">
    <property type="match status" value="1"/>
</dbReference>
<feature type="active site" evidence="11">
    <location>
        <position position="26"/>
    </location>
</feature>
<comment type="subcellular location">
    <subcellularLocation>
        <location evidence="2">Cytoplasm</location>
        <location evidence="2">Cytosol</location>
    </subcellularLocation>
</comment>
<dbReference type="Pfam" id="PF02099">
    <property type="entry name" value="Josephin"/>
    <property type="match status" value="1"/>
</dbReference>
<dbReference type="SMART" id="SM01246">
    <property type="entry name" value="Josephin"/>
    <property type="match status" value="1"/>
</dbReference>
<dbReference type="GO" id="GO:0016579">
    <property type="term" value="P:protein deubiquitination"/>
    <property type="evidence" value="ECO:0007669"/>
    <property type="project" value="InterPro"/>
</dbReference>
<proteinExistence type="predicted"/>
<dbReference type="FunFam" id="3.90.70.40:FF:000003">
    <property type="entry name" value="josephin-2 isoform X1"/>
    <property type="match status" value="1"/>
</dbReference>
<dbReference type="GO" id="GO:0005829">
    <property type="term" value="C:cytosol"/>
    <property type="evidence" value="ECO:0007669"/>
    <property type="project" value="UniProtKB-SubCell"/>
</dbReference>
<keyword evidence="6" id="KW-0833">Ubl conjugation pathway</keyword>
<dbReference type="EnsemblMetazoa" id="GAUT023338-RA">
    <property type="protein sequence ID" value="GAUT023338-PA"/>
    <property type="gene ID" value="GAUT023338"/>
</dbReference>
<comment type="catalytic activity">
    <reaction evidence="1">
        <text>Thiol-dependent hydrolysis of ester, thioester, amide, peptide and isopeptide bonds formed by the C-terminal Gly of ubiquitin (a 76-residue protein attached to proteins as an intracellular targeting signal).</text>
        <dbReference type="EC" id="3.4.19.12"/>
    </reaction>
</comment>
<reference evidence="13" key="1">
    <citation type="submission" date="2020-05" db="UniProtKB">
        <authorList>
            <consortium name="EnsemblMetazoa"/>
        </authorList>
    </citation>
    <scope>IDENTIFICATION</scope>
    <source>
        <strain evidence="13">TTRI</strain>
    </source>
</reference>
<accession>A0A1A9V235</accession>
<dbReference type="STRING" id="7395.A0A1A9V235"/>
<dbReference type="PANTHER" id="PTHR13291">
    <property type="entry name" value="JOSEPHIN 1, 2"/>
    <property type="match status" value="1"/>
</dbReference>
<organism evidence="13 14">
    <name type="scientific">Glossina austeni</name>
    <name type="common">Savannah tsetse fly</name>
    <dbReference type="NCBI Taxonomy" id="7395"/>
    <lineage>
        <taxon>Eukaryota</taxon>
        <taxon>Metazoa</taxon>
        <taxon>Ecdysozoa</taxon>
        <taxon>Arthropoda</taxon>
        <taxon>Hexapoda</taxon>
        <taxon>Insecta</taxon>
        <taxon>Pterygota</taxon>
        <taxon>Neoptera</taxon>
        <taxon>Endopterygota</taxon>
        <taxon>Diptera</taxon>
        <taxon>Brachycera</taxon>
        <taxon>Muscomorpha</taxon>
        <taxon>Hippoboscoidea</taxon>
        <taxon>Glossinidae</taxon>
        <taxon>Glossina</taxon>
    </lineage>
</organism>
<dbReference type="PROSITE" id="PS50957">
    <property type="entry name" value="JOSEPHIN"/>
    <property type="match status" value="1"/>
</dbReference>
<evidence type="ECO:0000256" key="7">
    <source>
        <dbReference type="ARBA" id="ARBA00022801"/>
    </source>
</evidence>
<evidence type="ECO:0000256" key="2">
    <source>
        <dbReference type="ARBA" id="ARBA00004514"/>
    </source>
</evidence>
<evidence type="ECO:0000313" key="14">
    <source>
        <dbReference type="Proteomes" id="UP000078200"/>
    </source>
</evidence>
<keyword evidence="14" id="KW-1185">Reference proteome</keyword>
<evidence type="ECO:0000256" key="5">
    <source>
        <dbReference type="ARBA" id="ARBA00022670"/>
    </source>
</evidence>
<comment type="function">
    <text evidence="8">Cleaves 'Lys-63'-linked poly-ubiquitin chains, and with lesser efficiency 'Lys-48'-linked poly-ubiquitin chains (in vitro). May act as a deubiquitinating enzyme.</text>
</comment>
<evidence type="ECO:0000256" key="4">
    <source>
        <dbReference type="ARBA" id="ARBA00022490"/>
    </source>
</evidence>